<accession>A0AA40F856</accession>
<dbReference type="Pfam" id="PF00300">
    <property type="entry name" value="His_Phos_1"/>
    <property type="match status" value="1"/>
</dbReference>
<feature type="binding site" evidence="2">
    <location>
        <position position="61"/>
    </location>
    <ligand>
        <name>substrate</name>
    </ligand>
</feature>
<feature type="active site" description="Tele-phosphohistidine intermediate" evidence="1">
    <location>
        <position position="16"/>
    </location>
</feature>
<dbReference type="InterPro" id="IPR050275">
    <property type="entry name" value="PGM_Phosphatase"/>
</dbReference>
<dbReference type="GO" id="GO:0046390">
    <property type="term" value="P:ribose phosphate biosynthetic process"/>
    <property type="evidence" value="ECO:0007669"/>
    <property type="project" value="TreeGrafter"/>
</dbReference>
<organism evidence="3 4">
    <name type="scientific">Schizothecium vesticola</name>
    <dbReference type="NCBI Taxonomy" id="314040"/>
    <lineage>
        <taxon>Eukaryota</taxon>
        <taxon>Fungi</taxon>
        <taxon>Dikarya</taxon>
        <taxon>Ascomycota</taxon>
        <taxon>Pezizomycotina</taxon>
        <taxon>Sordariomycetes</taxon>
        <taxon>Sordariomycetidae</taxon>
        <taxon>Sordariales</taxon>
        <taxon>Schizotheciaceae</taxon>
        <taxon>Schizothecium</taxon>
    </lineage>
</organism>
<dbReference type="PANTHER" id="PTHR48100">
    <property type="entry name" value="BROAD-SPECIFICITY PHOSPHATASE YOR283W-RELATED"/>
    <property type="match status" value="1"/>
</dbReference>
<reference evidence="3" key="1">
    <citation type="submission" date="2023-06" db="EMBL/GenBank/DDBJ databases">
        <title>Genome-scale phylogeny and comparative genomics of the fungal order Sordariales.</title>
        <authorList>
            <consortium name="Lawrence Berkeley National Laboratory"/>
            <person name="Hensen N."/>
            <person name="Bonometti L."/>
            <person name="Westerberg I."/>
            <person name="Brannstrom I.O."/>
            <person name="Guillou S."/>
            <person name="Cros-Aarteil S."/>
            <person name="Calhoun S."/>
            <person name="Haridas S."/>
            <person name="Kuo A."/>
            <person name="Mondo S."/>
            <person name="Pangilinan J."/>
            <person name="Riley R."/>
            <person name="LaButti K."/>
            <person name="Andreopoulos B."/>
            <person name="Lipzen A."/>
            <person name="Chen C."/>
            <person name="Yanf M."/>
            <person name="Daum C."/>
            <person name="Ng V."/>
            <person name="Clum A."/>
            <person name="Steindorff A."/>
            <person name="Ohm R."/>
            <person name="Martin F."/>
            <person name="Silar P."/>
            <person name="Natvig D."/>
            <person name="Lalanne C."/>
            <person name="Gautier V."/>
            <person name="Ament-velasquez S.L."/>
            <person name="Kruys A."/>
            <person name="Hutchinson M.I."/>
            <person name="Powell A.J."/>
            <person name="Barry K."/>
            <person name="Miller A.N."/>
            <person name="Grigoriev I.V."/>
            <person name="Debuchy R."/>
            <person name="Gladieux P."/>
            <person name="Thoren M.H."/>
            <person name="Johannesson H."/>
        </authorList>
    </citation>
    <scope>NUCLEOTIDE SEQUENCE</scope>
    <source>
        <strain evidence="3">SMH3187-1</strain>
    </source>
</reference>
<feature type="active site" description="Proton donor/acceptor" evidence="1">
    <location>
        <position position="92"/>
    </location>
</feature>
<dbReference type="AlphaFoldDB" id="A0AA40F856"/>
<gene>
    <name evidence="3" type="ORF">B0T18DRAFT_476590</name>
</gene>
<dbReference type="InterPro" id="IPR013078">
    <property type="entry name" value="His_Pase_superF_clade-1"/>
</dbReference>
<dbReference type="PANTHER" id="PTHR48100:SF15">
    <property type="entry name" value="SEDOHEPTULOSE 1,7-BISPHOSPHATASE"/>
    <property type="match status" value="1"/>
</dbReference>
<dbReference type="EMBL" id="JAUKUD010000001">
    <property type="protein sequence ID" value="KAK0752960.1"/>
    <property type="molecule type" value="Genomic_DNA"/>
</dbReference>
<dbReference type="SUPFAM" id="SSF53254">
    <property type="entry name" value="Phosphoglycerate mutase-like"/>
    <property type="match status" value="1"/>
</dbReference>
<evidence type="ECO:0000256" key="1">
    <source>
        <dbReference type="PIRSR" id="PIRSR613078-1"/>
    </source>
</evidence>
<proteinExistence type="predicted"/>
<feature type="binding site" evidence="2">
    <location>
        <begin position="28"/>
        <end position="29"/>
    </location>
    <ligand>
        <name>substrate</name>
    </ligand>
</feature>
<dbReference type="InterPro" id="IPR029033">
    <property type="entry name" value="His_PPase_superfam"/>
</dbReference>
<evidence type="ECO:0000313" key="3">
    <source>
        <dbReference type="EMBL" id="KAK0752960.1"/>
    </source>
</evidence>
<sequence length="184" mass="20293">MAENEALTPRVFIVRHGETEWAKQGRQTGKTVVTTASHLAGEGKLLDPTKLARVFVSPRKRAQQTLQGLLGSHLDAIEARGVEITATEGAAEWDYGEYEGLKLSEVRGRRKEKGLDGERKVVKEQVKERLDRVITAIREIQGPCMRGEKAADVLVVAHGVILRAYKSNSVYEPAFHVGIALPVE</sequence>
<comment type="caution">
    <text evidence="3">The sequence shown here is derived from an EMBL/GenBank/DDBJ whole genome shotgun (WGS) entry which is preliminary data.</text>
</comment>
<dbReference type="SMART" id="SM00855">
    <property type="entry name" value="PGAM"/>
    <property type="match status" value="1"/>
</dbReference>
<evidence type="ECO:0000256" key="2">
    <source>
        <dbReference type="PIRSR" id="PIRSR613078-2"/>
    </source>
</evidence>
<dbReference type="Proteomes" id="UP001172155">
    <property type="component" value="Unassembled WGS sequence"/>
</dbReference>
<dbReference type="CDD" id="cd07067">
    <property type="entry name" value="HP_PGM_like"/>
    <property type="match status" value="1"/>
</dbReference>
<feature type="binding site" evidence="2">
    <location>
        <begin position="92"/>
        <end position="95"/>
    </location>
    <ligand>
        <name>substrate</name>
    </ligand>
</feature>
<keyword evidence="4" id="KW-1185">Reference proteome</keyword>
<protein>
    <submittedName>
        <fullName evidence="3">Histidine phosphatase superfamily</fullName>
    </submittedName>
</protein>
<name>A0AA40F856_9PEZI</name>
<dbReference type="Gene3D" id="3.40.50.1240">
    <property type="entry name" value="Phosphoglycerate mutase-like"/>
    <property type="match status" value="1"/>
</dbReference>
<dbReference type="GO" id="GO:0050278">
    <property type="term" value="F:sedoheptulose-bisphosphatase activity"/>
    <property type="evidence" value="ECO:0007669"/>
    <property type="project" value="TreeGrafter"/>
</dbReference>
<evidence type="ECO:0000313" key="4">
    <source>
        <dbReference type="Proteomes" id="UP001172155"/>
    </source>
</evidence>